<feature type="transmembrane region" description="Helical" evidence="1">
    <location>
        <begin position="94"/>
        <end position="114"/>
    </location>
</feature>
<organism evidence="3 4">
    <name type="scientific">Lentzea roselyniae</name>
    <dbReference type="NCBI Taxonomy" id="531940"/>
    <lineage>
        <taxon>Bacteria</taxon>
        <taxon>Bacillati</taxon>
        <taxon>Actinomycetota</taxon>
        <taxon>Actinomycetes</taxon>
        <taxon>Pseudonocardiales</taxon>
        <taxon>Pseudonocardiaceae</taxon>
        <taxon>Lentzea</taxon>
    </lineage>
</organism>
<name>A0ABP7C0A1_9PSEU</name>
<dbReference type="Proteomes" id="UP001500711">
    <property type="component" value="Unassembled WGS sequence"/>
</dbReference>
<reference evidence="4" key="1">
    <citation type="journal article" date="2019" name="Int. J. Syst. Evol. Microbiol.">
        <title>The Global Catalogue of Microorganisms (GCM) 10K type strain sequencing project: providing services to taxonomists for standard genome sequencing and annotation.</title>
        <authorList>
            <consortium name="The Broad Institute Genomics Platform"/>
            <consortium name="The Broad Institute Genome Sequencing Center for Infectious Disease"/>
            <person name="Wu L."/>
            <person name="Ma J."/>
        </authorList>
    </citation>
    <scope>NUCLEOTIDE SEQUENCE [LARGE SCALE GENOMIC DNA]</scope>
    <source>
        <strain evidence="4">JCM 17494</strain>
    </source>
</reference>
<keyword evidence="4" id="KW-1185">Reference proteome</keyword>
<feature type="transmembrane region" description="Helical" evidence="1">
    <location>
        <begin position="126"/>
        <end position="148"/>
    </location>
</feature>
<protein>
    <submittedName>
        <fullName evidence="3">YdcF family protein</fullName>
    </submittedName>
</protein>
<accession>A0ABP7C0A1</accession>
<feature type="domain" description="DUF218" evidence="2">
    <location>
        <begin position="159"/>
        <end position="303"/>
    </location>
</feature>
<proteinExistence type="predicted"/>
<keyword evidence="1" id="KW-0472">Membrane</keyword>
<sequence length="333" mass="36159">MSVLAGLLFLIPASFFVYGVMRDRRRLSNAIWLGITLVMLLLLLAEAGQDNPVISLPLLLAFMLAVLGLLLLPLALLANGLVMVRREGRSLGNLLSLLAGLALIGEMIYFAWGISQPNDWIRGSAIGLFLVSAYIAFLFVSLLLYSVIYGRTGRRSGFDGIVVLGAGLIGSKVPPLLASRLDRALRLYRRDHAAGRSPVIVVSGGQGADEDVSEAFAMRRYLLERGVPDDDVVLEDQATTTEENLRYSKQLLAERGLNGRVVAVTNNYHVFRTAVLSRNQGLRLQVIGAPTAWYFVPSAFLREFVALLVRNPVVHGLACAVLMAGGLALTQIS</sequence>
<keyword evidence="1" id="KW-1133">Transmembrane helix</keyword>
<dbReference type="InterPro" id="IPR003848">
    <property type="entry name" value="DUF218"/>
</dbReference>
<dbReference type="EMBL" id="BAABBE010000027">
    <property type="protein sequence ID" value="GAA3673450.1"/>
    <property type="molecule type" value="Genomic_DNA"/>
</dbReference>
<comment type="caution">
    <text evidence="3">The sequence shown here is derived from an EMBL/GenBank/DDBJ whole genome shotgun (WGS) entry which is preliminary data.</text>
</comment>
<feature type="transmembrane region" description="Helical" evidence="1">
    <location>
        <begin position="59"/>
        <end position="82"/>
    </location>
</feature>
<feature type="transmembrane region" description="Helical" evidence="1">
    <location>
        <begin position="29"/>
        <end position="47"/>
    </location>
</feature>
<dbReference type="Gene3D" id="3.40.50.620">
    <property type="entry name" value="HUPs"/>
    <property type="match status" value="1"/>
</dbReference>
<dbReference type="CDD" id="cd06259">
    <property type="entry name" value="YdcF-like"/>
    <property type="match status" value="1"/>
</dbReference>
<evidence type="ECO:0000256" key="1">
    <source>
        <dbReference type="SAM" id="Phobius"/>
    </source>
</evidence>
<gene>
    <name evidence="3" type="ORF">GCM10022267_70330</name>
</gene>
<feature type="transmembrane region" description="Helical" evidence="1">
    <location>
        <begin position="313"/>
        <end position="332"/>
    </location>
</feature>
<evidence type="ECO:0000313" key="4">
    <source>
        <dbReference type="Proteomes" id="UP001500711"/>
    </source>
</evidence>
<dbReference type="Pfam" id="PF02698">
    <property type="entry name" value="DUF218"/>
    <property type="match status" value="1"/>
</dbReference>
<keyword evidence="1" id="KW-0812">Transmembrane</keyword>
<dbReference type="PANTHER" id="PTHR30336">
    <property type="entry name" value="INNER MEMBRANE PROTEIN, PROBABLE PERMEASE"/>
    <property type="match status" value="1"/>
</dbReference>
<dbReference type="InterPro" id="IPR014729">
    <property type="entry name" value="Rossmann-like_a/b/a_fold"/>
</dbReference>
<evidence type="ECO:0000259" key="2">
    <source>
        <dbReference type="Pfam" id="PF02698"/>
    </source>
</evidence>
<evidence type="ECO:0000313" key="3">
    <source>
        <dbReference type="EMBL" id="GAA3673450.1"/>
    </source>
</evidence>
<dbReference type="InterPro" id="IPR051599">
    <property type="entry name" value="Cell_Envelope_Assoc"/>
</dbReference>
<dbReference type="PANTHER" id="PTHR30336:SF4">
    <property type="entry name" value="ENVELOPE BIOGENESIS FACTOR ELYC"/>
    <property type="match status" value="1"/>
</dbReference>